<reference evidence="3" key="2">
    <citation type="journal article" date="2014" name="ISME J.">
        <title>Microbial stratification in low pH oxic and suboxic macroscopic growths along an acid mine drainage.</title>
        <authorList>
            <person name="Mendez-Garcia C."/>
            <person name="Mesa V."/>
            <person name="Sprenger R.R."/>
            <person name="Richter M."/>
            <person name="Diez M.S."/>
            <person name="Solano J."/>
            <person name="Bargiela R."/>
            <person name="Golyshina O.V."/>
            <person name="Manteca A."/>
            <person name="Ramos J.L."/>
            <person name="Gallego J.R."/>
            <person name="Llorente I."/>
            <person name="Martins Dos Santos V.A."/>
            <person name="Jensen O.N."/>
            <person name="Pelaez A.I."/>
            <person name="Sanchez J."/>
            <person name="Ferrer M."/>
        </authorList>
    </citation>
    <scope>NUCLEOTIDE SEQUENCE</scope>
</reference>
<evidence type="ECO:0000256" key="1">
    <source>
        <dbReference type="ARBA" id="ARBA00023125"/>
    </source>
</evidence>
<feature type="domain" description="HTH tetR-type" evidence="2">
    <location>
        <begin position="4"/>
        <end position="51"/>
    </location>
</feature>
<evidence type="ECO:0000313" key="3">
    <source>
        <dbReference type="EMBL" id="EQD50561.1"/>
    </source>
</evidence>
<accession>T0ZQH9</accession>
<dbReference type="EMBL" id="AUZX01009805">
    <property type="protein sequence ID" value="EQD50561.1"/>
    <property type="molecule type" value="Genomic_DNA"/>
</dbReference>
<evidence type="ECO:0000259" key="2">
    <source>
        <dbReference type="PROSITE" id="PS50977"/>
    </source>
</evidence>
<dbReference type="InterPro" id="IPR009057">
    <property type="entry name" value="Homeodomain-like_sf"/>
</dbReference>
<keyword evidence="1" id="KW-0238">DNA-binding</keyword>
<dbReference type="PROSITE" id="PS50977">
    <property type="entry name" value="HTH_TETR_2"/>
    <property type="match status" value="1"/>
</dbReference>
<gene>
    <name evidence="3" type="ORF">B1A_13403</name>
</gene>
<dbReference type="Pfam" id="PF00440">
    <property type="entry name" value="TetR_N"/>
    <property type="match status" value="1"/>
</dbReference>
<reference evidence="3" key="1">
    <citation type="submission" date="2013-08" db="EMBL/GenBank/DDBJ databases">
        <authorList>
            <person name="Mendez C."/>
            <person name="Richter M."/>
            <person name="Ferrer M."/>
            <person name="Sanchez J."/>
        </authorList>
    </citation>
    <scope>NUCLEOTIDE SEQUENCE</scope>
</reference>
<dbReference type="Gene3D" id="1.10.357.10">
    <property type="entry name" value="Tetracycline Repressor, domain 2"/>
    <property type="match status" value="1"/>
</dbReference>
<dbReference type="AlphaFoldDB" id="T0ZQH9"/>
<sequence length="51" mass="6038">MVQKNMEEKIIDVAQQLVQSRGFNAFSYRDLADRISIRTASIHYYFPKKDD</sequence>
<dbReference type="GO" id="GO:0003677">
    <property type="term" value="F:DNA binding"/>
    <property type="evidence" value="ECO:0007669"/>
    <property type="project" value="UniProtKB-KW"/>
</dbReference>
<dbReference type="PRINTS" id="PR00455">
    <property type="entry name" value="HTHTETR"/>
</dbReference>
<name>T0ZQH9_9ZZZZ</name>
<organism evidence="3">
    <name type="scientific">mine drainage metagenome</name>
    <dbReference type="NCBI Taxonomy" id="410659"/>
    <lineage>
        <taxon>unclassified sequences</taxon>
        <taxon>metagenomes</taxon>
        <taxon>ecological metagenomes</taxon>
    </lineage>
</organism>
<dbReference type="InterPro" id="IPR001647">
    <property type="entry name" value="HTH_TetR"/>
</dbReference>
<protein>
    <submittedName>
        <fullName evidence="3">Transcriptional regulator, TetR family</fullName>
    </submittedName>
</protein>
<proteinExistence type="predicted"/>
<feature type="non-terminal residue" evidence="3">
    <location>
        <position position="51"/>
    </location>
</feature>
<dbReference type="SUPFAM" id="SSF46689">
    <property type="entry name" value="Homeodomain-like"/>
    <property type="match status" value="1"/>
</dbReference>
<comment type="caution">
    <text evidence="3">The sequence shown here is derived from an EMBL/GenBank/DDBJ whole genome shotgun (WGS) entry which is preliminary data.</text>
</comment>